<protein>
    <submittedName>
        <fullName evidence="1">Uncharacterized protein</fullName>
    </submittedName>
</protein>
<dbReference type="EMBL" id="CM010725">
    <property type="protein sequence ID" value="RZC82090.1"/>
    <property type="molecule type" value="Genomic_DNA"/>
</dbReference>
<proteinExistence type="predicted"/>
<name>A0A4Y7LBR9_PAPSO</name>
<reference evidence="1 2" key="1">
    <citation type="journal article" date="2018" name="Science">
        <title>The opium poppy genome and morphinan production.</title>
        <authorList>
            <person name="Guo L."/>
            <person name="Winzer T."/>
            <person name="Yang X."/>
            <person name="Li Y."/>
            <person name="Ning Z."/>
            <person name="He Z."/>
            <person name="Teodor R."/>
            <person name="Lu Y."/>
            <person name="Bowser T.A."/>
            <person name="Graham I.A."/>
            <person name="Ye K."/>
        </authorList>
    </citation>
    <scope>NUCLEOTIDE SEQUENCE [LARGE SCALE GENOMIC DNA]</scope>
    <source>
        <strain evidence="2">cv. HN1</strain>
        <tissue evidence="1">Leaves</tissue>
    </source>
</reference>
<accession>A0A4Y7LBR9</accession>
<evidence type="ECO:0000313" key="1">
    <source>
        <dbReference type="EMBL" id="RZC82090.1"/>
    </source>
</evidence>
<sequence length="67" mass="7612">MDQNIFKNLETEVSIIGTQQDGLQKEVSNMSTGLKKDLKDLCAVFISRLDQLINNKATTMEKFVDVY</sequence>
<evidence type="ECO:0000313" key="2">
    <source>
        <dbReference type="Proteomes" id="UP000316621"/>
    </source>
</evidence>
<keyword evidence="2" id="KW-1185">Reference proteome</keyword>
<dbReference type="AlphaFoldDB" id="A0A4Y7LBR9"/>
<gene>
    <name evidence="1" type="ORF">C5167_044877</name>
</gene>
<organism evidence="1 2">
    <name type="scientific">Papaver somniferum</name>
    <name type="common">Opium poppy</name>
    <dbReference type="NCBI Taxonomy" id="3469"/>
    <lineage>
        <taxon>Eukaryota</taxon>
        <taxon>Viridiplantae</taxon>
        <taxon>Streptophyta</taxon>
        <taxon>Embryophyta</taxon>
        <taxon>Tracheophyta</taxon>
        <taxon>Spermatophyta</taxon>
        <taxon>Magnoliopsida</taxon>
        <taxon>Ranunculales</taxon>
        <taxon>Papaveraceae</taxon>
        <taxon>Papaveroideae</taxon>
        <taxon>Papaver</taxon>
    </lineage>
</organism>
<dbReference type="Gramene" id="RZC82090">
    <property type="protein sequence ID" value="RZC82090"/>
    <property type="gene ID" value="C5167_044877"/>
</dbReference>
<dbReference type="Proteomes" id="UP000316621">
    <property type="component" value="Chromosome 11"/>
</dbReference>